<accession>A0A382TH50</accession>
<protein>
    <submittedName>
        <fullName evidence="1">Uncharacterized protein</fullName>
    </submittedName>
</protein>
<gene>
    <name evidence="1" type="ORF">METZ01_LOCUS373969</name>
</gene>
<proteinExistence type="predicted"/>
<dbReference type="EMBL" id="UINC01136382">
    <property type="protein sequence ID" value="SVD21115.1"/>
    <property type="molecule type" value="Genomic_DNA"/>
</dbReference>
<evidence type="ECO:0000313" key="1">
    <source>
        <dbReference type="EMBL" id="SVD21115.1"/>
    </source>
</evidence>
<name>A0A382TH50_9ZZZZ</name>
<sequence length="66" mass="7538">NILLFPLSSTVTHLAVYKASKFKFTYASRRAKQLDFGVLKRVRQTSLISPSPHAAKQAPRIQRLKR</sequence>
<organism evidence="1">
    <name type="scientific">marine metagenome</name>
    <dbReference type="NCBI Taxonomy" id="408172"/>
    <lineage>
        <taxon>unclassified sequences</taxon>
        <taxon>metagenomes</taxon>
        <taxon>ecological metagenomes</taxon>
    </lineage>
</organism>
<dbReference type="AlphaFoldDB" id="A0A382TH50"/>
<reference evidence="1" key="1">
    <citation type="submission" date="2018-05" db="EMBL/GenBank/DDBJ databases">
        <authorList>
            <person name="Lanie J.A."/>
            <person name="Ng W.-L."/>
            <person name="Kazmierczak K.M."/>
            <person name="Andrzejewski T.M."/>
            <person name="Davidsen T.M."/>
            <person name="Wayne K.J."/>
            <person name="Tettelin H."/>
            <person name="Glass J.I."/>
            <person name="Rusch D."/>
            <person name="Podicherti R."/>
            <person name="Tsui H.-C.T."/>
            <person name="Winkler M.E."/>
        </authorList>
    </citation>
    <scope>NUCLEOTIDE SEQUENCE</scope>
</reference>
<feature type="non-terminal residue" evidence="1">
    <location>
        <position position="1"/>
    </location>
</feature>